<protein>
    <submittedName>
        <fullName evidence="4">Uncharacterized protein DUF3298</fullName>
    </submittedName>
</protein>
<sequence>MAARMSTATLGAVLAVGIALSGAIAAPAAAAPAPTAAGPVAAAKTAPSLTVTKKTTSTTTKPFPLTTTSRMPVLKGATAKNRALVTKNAKALLAAERSMVASWRESCGGSAPSSITVTNVSKAVYKKRYASVTMVFDSDAGCDGVTQQSARSFTLDLKTGKKVKLSKFMAPKAAATRAAIVTALHEQNPKCVDDQLTAYAGDPRSLPATPAGWTVSSKGVRVWFNRYEVAPGACGAVSALVPWRDVASSAQLKGKRTSRVYVSDLKKVGSIYTGSITVLSVQGKHVARLDGWLYSEAYCTLGVRTGKKVRGFLPGGGIRHNFTLAGTTKKPTLKLGKSWRLATSKELAAFKKGGVPVDAIKACA</sequence>
<evidence type="ECO:0000256" key="1">
    <source>
        <dbReference type="SAM" id="MobiDB-lite"/>
    </source>
</evidence>
<gene>
    <name evidence="4" type="ORF">ATL41_1555</name>
</gene>
<comment type="caution">
    <text evidence="4">The sequence shown here is derived from an EMBL/GenBank/DDBJ whole genome shotgun (WGS) entry which is preliminary data.</text>
</comment>
<dbReference type="AlphaFoldDB" id="A0A2A9EDV6"/>
<feature type="domain" description="DUF3298" evidence="3">
    <location>
        <begin position="205"/>
        <end position="243"/>
    </location>
</feature>
<evidence type="ECO:0000259" key="3">
    <source>
        <dbReference type="Pfam" id="PF11738"/>
    </source>
</evidence>
<dbReference type="Gene3D" id="3.90.640.20">
    <property type="entry name" value="Heat-shock cognate protein, ATPase"/>
    <property type="match status" value="1"/>
</dbReference>
<evidence type="ECO:0000313" key="4">
    <source>
        <dbReference type="EMBL" id="PFG36816.1"/>
    </source>
</evidence>
<dbReference type="Proteomes" id="UP000221394">
    <property type="component" value="Unassembled WGS sequence"/>
</dbReference>
<accession>A0A2A9EDV6</accession>
<evidence type="ECO:0000313" key="5">
    <source>
        <dbReference type="Proteomes" id="UP000221394"/>
    </source>
</evidence>
<dbReference type="OrthoDB" id="5144474at2"/>
<feature type="chain" id="PRO_5012653894" evidence="2">
    <location>
        <begin position="26"/>
        <end position="364"/>
    </location>
</feature>
<dbReference type="EMBL" id="PDJH01000001">
    <property type="protein sequence ID" value="PFG36816.1"/>
    <property type="molecule type" value="Genomic_DNA"/>
</dbReference>
<dbReference type="InterPro" id="IPR037126">
    <property type="entry name" value="PdaC/RsiV-like_sf"/>
</dbReference>
<feature type="signal peptide" evidence="2">
    <location>
        <begin position="1"/>
        <end position="25"/>
    </location>
</feature>
<dbReference type="InterPro" id="IPR021729">
    <property type="entry name" value="DUF3298"/>
</dbReference>
<keyword evidence="2" id="KW-0732">Signal</keyword>
<reference evidence="4 5" key="1">
    <citation type="submission" date="2017-10" db="EMBL/GenBank/DDBJ databases">
        <title>Sequencing the genomes of 1000 actinobacteria strains.</title>
        <authorList>
            <person name="Klenk H.-P."/>
        </authorList>
    </citation>
    <scope>NUCLEOTIDE SEQUENCE [LARGE SCALE GENOMIC DNA]</scope>
    <source>
        <strain evidence="4 5">DSM 21574</strain>
    </source>
</reference>
<name>A0A2A9EDV6_9MICO</name>
<organism evidence="4 5">
    <name type="scientific">Flavimobilis soli</name>
    <dbReference type="NCBI Taxonomy" id="442709"/>
    <lineage>
        <taxon>Bacteria</taxon>
        <taxon>Bacillati</taxon>
        <taxon>Actinomycetota</taxon>
        <taxon>Actinomycetes</taxon>
        <taxon>Micrococcales</taxon>
        <taxon>Jonesiaceae</taxon>
        <taxon>Flavimobilis</taxon>
    </lineage>
</organism>
<proteinExistence type="predicted"/>
<keyword evidence="5" id="KW-1185">Reference proteome</keyword>
<feature type="region of interest" description="Disordered" evidence="1">
    <location>
        <begin position="47"/>
        <end position="67"/>
    </location>
</feature>
<dbReference type="Pfam" id="PF11738">
    <property type="entry name" value="DUF3298"/>
    <property type="match status" value="1"/>
</dbReference>
<evidence type="ECO:0000256" key="2">
    <source>
        <dbReference type="SAM" id="SignalP"/>
    </source>
</evidence>